<evidence type="ECO:0000256" key="2">
    <source>
        <dbReference type="PROSITE-ProRule" id="PRU00176"/>
    </source>
</evidence>
<keyword evidence="1 2" id="KW-0694">RNA-binding</keyword>
<dbReference type="InterPro" id="IPR035979">
    <property type="entry name" value="RBD_domain_sf"/>
</dbReference>
<name>A0AA39KEM5_ARMTA</name>
<dbReference type="RefSeq" id="XP_060331594.1">
    <property type="nucleotide sequence ID" value="XM_060469563.1"/>
</dbReference>
<dbReference type="PROSITE" id="PS50102">
    <property type="entry name" value="RRM"/>
    <property type="match status" value="1"/>
</dbReference>
<accession>A0AA39KEM5</accession>
<feature type="region of interest" description="Disordered" evidence="3">
    <location>
        <begin position="71"/>
        <end position="123"/>
    </location>
</feature>
<keyword evidence="6" id="KW-1185">Reference proteome</keyword>
<sequence>MYLYSLCPHKRNKTFTEERLKRDFGEYGDIELVNFLKEKNCAFVNFTNISNATKAIEAIKSKPEYANLRIAHGKDRCANPPRSGPQGASGGRRSTSGAGAPEDMEGVEGGDGDEVANIEPMAA</sequence>
<dbReference type="GO" id="GO:0010494">
    <property type="term" value="C:cytoplasmic stress granule"/>
    <property type="evidence" value="ECO:0007669"/>
    <property type="project" value="TreeGrafter"/>
</dbReference>
<gene>
    <name evidence="5" type="ORF">EV420DRAFT_1479352</name>
</gene>
<organism evidence="5 6">
    <name type="scientific">Armillaria tabescens</name>
    <name type="common">Ringless honey mushroom</name>
    <name type="synonym">Agaricus tabescens</name>
    <dbReference type="NCBI Taxonomy" id="1929756"/>
    <lineage>
        <taxon>Eukaryota</taxon>
        <taxon>Fungi</taxon>
        <taxon>Dikarya</taxon>
        <taxon>Basidiomycota</taxon>
        <taxon>Agaricomycotina</taxon>
        <taxon>Agaricomycetes</taxon>
        <taxon>Agaricomycetidae</taxon>
        <taxon>Agaricales</taxon>
        <taxon>Marasmiineae</taxon>
        <taxon>Physalacriaceae</taxon>
        <taxon>Desarmillaria</taxon>
    </lineage>
</organism>
<dbReference type="PANTHER" id="PTHR14089:SF8">
    <property type="entry name" value="RNA-BINDING PROTEIN MRN1"/>
    <property type="match status" value="1"/>
</dbReference>
<dbReference type="Pfam" id="PF00076">
    <property type="entry name" value="RRM_1"/>
    <property type="match status" value="1"/>
</dbReference>
<dbReference type="AlphaFoldDB" id="A0AA39KEM5"/>
<dbReference type="InterPro" id="IPR000504">
    <property type="entry name" value="RRM_dom"/>
</dbReference>
<dbReference type="EMBL" id="JAUEPS010000015">
    <property type="protein sequence ID" value="KAK0459368.1"/>
    <property type="molecule type" value="Genomic_DNA"/>
</dbReference>
<evidence type="ECO:0000259" key="4">
    <source>
        <dbReference type="PROSITE" id="PS50102"/>
    </source>
</evidence>
<dbReference type="PANTHER" id="PTHR14089">
    <property type="entry name" value="PRE-MRNA-SPLICING FACTOR RBM22"/>
    <property type="match status" value="1"/>
</dbReference>
<proteinExistence type="predicted"/>
<protein>
    <recommendedName>
        <fullName evidence="4">RRM domain-containing protein</fullName>
    </recommendedName>
</protein>
<reference evidence="5" key="1">
    <citation type="submission" date="2023-06" db="EMBL/GenBank/DDBJ databases">
        <authorList>
            <consortium name="Lawrence Berkeley National Laboratory"/>
            <person name="Ahrendt S."/>
            <person name="Sahu N."/>
            <person name="Indic B."/>
            <person name="Wong-Bajracharya J."/>
            <person name="Merenyi Z."/>
            <person name="Ke H.-M."/>
            <person name="Monk M."/>
            <person name="Kocsube S."/>
            <person name="Drula E."/>
            <person name="Lipzen A."/>
            <person name="Balint B."/>
            <person name="Henrissat B."/>
            <person name="Andreopoulos B."/>
            <person name="Martin F.M."/>
            <person name="Harder C.B."/>
            <person name="Rigling D."/>
            <person name="Ford K.L."/>
            <person name="Foster G.D."/>
            <person name="Pangilinan J."/>
            <person name="Papanicolaou A."/>
            <person name="Barry K."/>
            <person name="LaButti K."/>
            <person name="Viragh M."/>
            <person name="Koriabine M."/>
            <person name="Yan M."/>
            <person name="Riley R."/>
            <person name="Champramary S."/>
            <person name="Plett K.L."/>
            <person name="Tsai I.J."/>
            <person name="Slot J."/>
            <person name="Sipos G."/>
            <person name="Plett J."/>
            <person name="Nagy L.G."/>
            <person name="Grigoriev I.V."/>
        </authorList>
    </citation>
    <scope>NUCLEOTIDE SEQUENCE</scope>
    <source>
        <strain evidence="5">CCBAS 213</strain>
    </source>
</reference>
<dbReference type="SUPFAM" id="SSF54928">
    <property type="entry name" value="RNA-binding domain, RBD"/>
    <property type="match status" value="1"/>
</dbReference>
<dbReference type="InterPro" id="IPR039171">
    <property type="entry name" value="Cwc2/Slt11"/>
</dbReference>
<dbReference type="Gene3D" id="3.30.70.330">
    <property type="match status" value="1"/>
</dbReference>
<feature type="domain" description="RRM" evidence="4">
    <location>
        <begin position="1"/>
        <end position="75"/>
    </location>
</feature>
<feature type="compositionally biased region" description="Acidic residues" evidence="3">
    <location>
        <begin position="102"/>
        <end position="116"/>
    </location>
</feature>
<dbReference type="InterPro" id="IPR012677">
    <property type="entry name" value="Nucleotide-bd_a/b_plait_sf"/>
</dbReference>
<dbReference type="GeneID" id="85353111"/>
<dbReference type="Proteomes" id="UP001175211">
    <property type="component" value="Unassembled WGS sequence"/>
</dbReference>
<dbReference type="GO" id="GO:0000398">
    <property type="term" value="P:mRNA splicing, via spliceosome"/>
    <property type="evidence" value="ECO:0007669"/>
    <property type="project" value="TreeGrafter"/>
</dbReference>
<evidence type="ECO:0000256" key="1">
    <source>
        <dbReference type="ARBA" id="ARBA00022884"/>
    </source>
</evidence>
<comment type="caution">
    <text evidence="5">The sequence shown here is derived from an EMBL/GenBank/DDBJ whole genome shotgun (WGS) entry which is preliminary data.</text>
</comment>
<evidence type="ECO:0000313" key="5">
    <source>
        <dbReference type="EMBL" id="KAK0459368.1"/>
    </source>
</evidence>
<evidence type="ECO:0000256" key="3">
    <source>
        <dbReference type="SAM" id="MobiDB-lite"/>
    </source>
</evidence>
<dbReference type="GO" id="GO:0003729">
    <property type="term" value="F:mRNA binding"/>
    <property type="evidence" value="ECO:0007669"/>
    <property type="project" value="TreeGrafter"/>
</dbReference>
<feature type="compositionally biased region" description="Low complexity" evidence="3">
    <location>
        <begin position="91"/>
        <end position="100"/>
    </location>
</feature>
<evidence type="ECO:0000313" key="6">
    <source>
        <dbReference type="Proteomes" id="UP001175211"/>
    </source>
</evidence>